<evidence type="ECO:0000256" key="1">
    <source>
        <dbReference type="SAM" id="MobiDB-lite"/>
    </source>
</evidence>
<proteinExistence type="predicted"/>
<dbReference type="Proteomes" id="UP001447188">
    <property type="component" value="Unassembled WGS sequence"/>
</dbReference>
<protein>
    <recommendedName>
        <fullName evidence="4">SWIM-type domain-containing protein</fullName>
    </recommendedName>
</protein>
<evidence type="ECO:0000313" key="3">
    <source>
        <dbReference type="Proteomes" id="UP001447188"/>
    </source>
</evidence>
<comment type="caution">
    <text evidence="2">The sequence shown here is derived from an EMBL/GenBank/DDBJ whole genome shotgun (WGS) entry which is preliminary data.</text>
</comment>
<evidence type="ECO:0008006" key="4">
    <source>
        <dbReference type="Google" id="ProtNLM"/>
    </source>
</evidence>
<feature type="compositionally biased region" description="Acidic residues" evidence="1">
    <location>
        <begin position="504"/>
        <end position="515"/>
    </location>
</feature>
<keyword evidence="3" id="KW-1185">Reference proteome</keyword>
<reference evidence="2 3" key="1">
    <citation type="submission" date="2024-02" db="EMBL/GenBank/DDBJ databases">
        <title>Discinaceae phylogenomics.</title>
        <authorList>
            <person name="Dirks A.C."/>
            <person name="James T.Y."/>
        </authorList>
    </citation>
    <scope>NUCLEOTIDE SEQUENCE [LARGE SCALE GENOMIC DNA]</scope>
    <source>
        <strain evidence="2 3">ACD0624</strain>
    </source>
</reference>
<gene>
    <name evidence="2" type="ORF">Q9L58_007216</name>
</gene>
<sequence length="614" mass="70339">MEPNPLVYHKHLESHPDFLQAEAEAREEWEVGVLYNTIHEYYQEPGEPFVFDRTTFYHNICEKEVVPVSAFGDDTIIKEMLQYLDGDRFITRSRWSESLNGNEDSNASSTRCKSLEQIFFCTPAMVNMARRFVSGFIMQPDLREIFWNNCPPPEVILAHPSNEMAASLSEYAADSILQLPEQTIYKSIKSKLILDRGYSKEIEREVSELLLRYIKWPHIEGLDAVRAAFLNLLNVEDQEFVRSNWLHKEEQILLCHTKRWRNLAYYSTQGNTSYHRATREWINPKWDLDVSMKCFMRYIQDLPLKTAHDQIASRINTRIGLDIRVFKFLIHKITIFALDVIDREWQKAVRTVGVTPEFEFPLHFPPQCNCGLPNQLALPCQHYLIPIVIANGVIPLSIIHPRWLLEGPDAVQNRWEIGMVCVPSYAAGDLGPAVPGKRSSDKRPFLVAPQHPVPHSVSLLDSAQEVTFGGTFGQERVTGGEQGFKNRDEGIRITEVLQDVTGDTTEEEYEDEDDQGGSNNGNNGGREPKHWKTDTSVEPEDRGEGKHEEIGSLERKYSEIIVINDEEEKVGEGPGKHISPGVSEDMNLKFNGPWFLLHPSRDLQSEREGIQSFF</sequence>
<evidence type="ECO:0000313" key="2">
    <source>
        <dbReference type="EMBL" id="KAL0633845.1"/>
    </source>
</evidence>
<organism evidence="2 3">
    <name type="scientific">Discina gigas</name>
    <dbReference type="NCBI Taxonomy" id="1032678"/>
    <lineage>
        <taxon>Eukaryota</taxon>
        <taxon>Fungi</taxon>
        <taxon>Dikarya</taxon>
        <taxon>Ascomycota</taxon>
        <taxon>Pezizomycotina</taxon>
        <taxon>Pezizomycetes</taxon>
        <taxon>Pezizales</taxon>
        <taxon>Discinaceae</taxon>
        <taxon>Discina</taxon>
    </lineage>
</organism>
<name>A0ABR3GD46_9PEZI</name>
<feature type="region of interest" description="Disordered" evidence="1">
    <location>
        <begin position="473"/>
        <end position="551"/>
    </location>
</feature>
<accession>A0ABR3GD46</accession>
<dbReference type="EMBL" id="JBBBZM010000111">
    <property type="protein sequence ID" value="KAL0633845.1"/>
    <property type="molecule type" value="Genomic_DNA"/>
</dbReference>
<feature type="compositionally biased region" description="Basic and acidic residues" evidence="1">
    <location>
        <begin position="526"/>
        <end position="551"/>
    </location>
</feature>